<reference evidence="2" key="1">
    <citation type="submission" date="2022-03" db="EMBL/GenBank/DDBJ databases">
        <title>Draft genome sequence of Aduncisulcus paluster, a free-living microaerophilic Fornicata.</title>
        <authorList>
            <person name="Yuyama I."/>
            <person name="Kume K."/>
            <person name="Tamura T."/>
            <person name="Inagaki Y."/>
            <person name="Hashimoto T."/>
        </authorList>
    </citation>
    <scope>NUCLEOTIDE SEQUENCE</scope>
    <source>
        <strain evidence="2">NY0171</strain>
    </source>
</reference>
<accession>A0ABQ5K5V8</accession>
<protein>
    <submittedName>
        <fullName evidence="2">Uncharacterized protein</fullName>
    </submittedName>
</protein>
<dbReference type="EMBL" id="BQXS01000111">
    <property type="protein sequence ID" value="GKT27943.1"/>
    <property type="molecule type" value="Genomic_DNA"/>
</dbReference>
<feature type="non-terminal residue" evidence="2">
    <location>
        <position position="1"/>
    </location>
</feature>
<evidence type="ECO:0000256" key="1">
    <source>
        <dbReference type="SAM" id="MobiDB-lite"/>
    </source>
</evidence>
<sequence length="240" mass="27083">HAPIVSGTASPSSARAASPTSSREYKNRRVPKGYKPRQDLYGSWIAKKPSKADKFSFDFWVESVEELKIILRGDKECEIDGKSLHSCALNICKICVALCGGNEQHGGSAEEEKVVFDSDLIVSNPYSHFLMPIGHWIVKRAAKCGIVDHFLPHRLIGPLWGVVSWFLMEREGVHVSHLVLESAYETLDRKFRREKESIIRAKEGVSKPLEDHESCMMVEVDVDLEDVVIARKKIRVSRKL</sequence>
<evidence type="ECO:0000313" key="2">
    <source>
        <dbReference type="EMBL" id="GKT27943.1"/>
    </source>
</evidence>
<name>A0ABQ5K5V8_9EUKA</name>
<evidence type="ECO:0000313" key="3">
    <source>
        <dbReference type="Proteomes" id="UP001057375"/>
    </source>
</evidence>
<keyword evidence="3" id="KW-1185">Reference proteome</keyword>
<dbReference type="Proteomes" id="UP001057375">
    <property type="component" value="Unassembled WGS sequence"/>
</dbReference>
<comment type="caution">
    <text evidence="2">The sequence shown here is derived from an EMBL/GenBank/DDBJ whole genome shotgun (WGS) entry which is preliminary data.</text>
</comment>
<proteinExistence type="predicted"/>
<organism evidence="2 3">
    <name type="scientific">Aduncisulcus paluster</name>
    <dbReference type="NCBI Taxonomy" id="2918883"/>
    <lineage>
        <taxon>Eukaryota</taxon>
        <taxon>Metamonada</taxon>
        <taxon>Carpediemonas-like organisms</taxon>
        <taxon>Aduncisulcus</taxon>
    </lineage>
</organism>
<feature type="compositionally biased region" description="Low complexity" evidence="1">
    <location>
        <begin position="8"/>
        <end position="22"/>
    </location>
</feature>
<gene>
    <name evidence="2" type="ORF">ADUPG1_000302</name>
</gene>
<feature type="region of interest" description="Disordered" evidence="1">
    <location>
        <begin position="1"/>
        <end position="34"/>
    </location>
</feature>